<dbReference type="PANTHER" id="PTHR30429">
    <property type="entry name" value="D-METHIONINE-BINDING LIPOPROTEIN METQ"/>
    <property type="match status" value="1"/>
</dbReference>
<dbReference type="EMBL" id="WNZX01000017">
    <property type="protein sequence ID" value="MUG72772.1"/>
    <property type="molecule type" value="Genomic_DNA"/>
</dbReference>
<keyword evidence="6" id="KW-0449">Lipoprotein</keyword>
<keyword evidence="4" id="KW-0472">Membrane</keyword>
<feature type="chain" id="PRO_5039254733" evidence="7">
    <location>
        <begin position="22"/>
        <end position="274"/>
    </location>
</feature>
<proteinExistence type="inferred from homology"/>
<name>A0A7X3CTS8_9BACL</name>
<reference evidence="8 9" key="1">
    <citation type="submission" date="2019-11" db="EMBL/GenBank/DDBJ databases">
        <title>Draft genome sequences of five Paenibacillus species of dairy origin.</title>
        <authorList>
            <person name="Olajide A.M."/>
            <person name="Chen S."/>
            <person name="Lapointe G."/>
        </authorList>
    </citation>
    <scope>NUCLEOTIDE SEQUENCE [LARGE SCALE GENOMIC DNA]</scope>
    <source>
        <strain evidence="8 9">2CS3</strain>
    </source>
</reference>
<keyword evidence="3 7" id="KW-0732">Signal</keyword>
<dbReference type="RefSeq" id="WP_155615348.1">
    <property type="nucleotide sequence ID" value="NZ_WNZX01000017.1"/>
</dbReference>
<comment type="caution">
    <text evidence="8">The sequence shown here is derived from an EMBL/GenBank/DDBJ whole genome shotgun (WGS) entry which is preliminary data.</text>
</comment>
<dbReference type="Gene3D" id="3.40.190.10">
    <property type="entry name" value="Periplasmic binding protein-like II"/>
    <property type="match status" value="2"/>
</dbReference>
<keyword evidence="5" id="KW-0564">Palmitate</keyword>
<dbReference type="GO" id="GO:0016020">
    <property type="term" value="C:membrane"/>
    <property type="evidence" value="ECO:0007669"/>
    <property type="project" value="UniProtKB-SubCell"/>
</dbReference>
<protein>
    <submittedName>
        <fullName evidence="8">Methionine ABC transporter substrate-binding protein</fullName>
    </submittedName>
</protein>
<organism evidence="8 9">
    <name type="scientific">Paenibacillus validus</name>
    <dbReference type="NCBI Taxonomy" id="44253"/>
    <lineage>
        <taxon>Bacteria</taxon>
        <taxon>Bacillati</taxon>
        <taxon>Bacillota</taxon>
        <taxon>Bacilli</taxon>
        <taxon>Bacillales</taxon>
        <taxon>Paenibacillaceae</taxon>
        <taxon>Paenibacillus</taxon>
    </lineage>
</organism>
<dbReference type="SUPFAM" id="SSF53850">
    <property type="entry name" value="Periplasmic binding protein-like II"/>
    <property type="match status" value="1"/>
</dbReference>
<evidence type="ECO:0000313" key="8">
    <source>
        <dbReference type="EMBL" id="MUG72772.1"/>
    </source>
</evidence>
<comment type="subcellular location">
    <subcellularLocation>
        <location evidence="1">Membrane</location>
        <topology evidence="1">Lipid-anchor</topology>
    </subcellularLocation>
</comment>
<accession>A0A7X3CTS8</accession>
<dbReference type="Proteomes" id="UP000450917">
    <property type="component" value="Unassembled WGS sequence"/>
</dbReference>
<dbReference type="PANTHER" id="PTHR30429:SF0">
    <property type="entry name" value="METHIONINE-BINDING LIPOPROTEIN METQ"/>
    <property type="match status" value="1"/>
</dbReference>
<evidence type="ECO:0000256" key="1">
    <source>
        <dbReference type="ARBA" id="ARBA00004635"/>
    </source>
</evidence>
<keyword evidence="9" id="KW-1185">Reference proteome</keyword>
<dbReference type="Pfam" id="PF03180">
    <property type="entry name" value="Lipoprotein_9"/>
    <property type="match status" value="1"/>
</dbReference>
<evidence type="ECO:0000256" key="3">
    <source>
        <dbReference type="ARBA" id="ARBA00022729"/>
    </source>
</evidence>
<feature type="signal peptide" evidence="7">
    <location>
        <begin position="1"/>
        <end position="21"/>
    </location>
</feature>
<evidence type="ECO:0000256" key="5">
    <source>
        <dbReference type="ARBA" id="ARBA00023139"/>
    </source>
</evidence>
<dbReference type="InterPro" id="IPR004872">
    <property type="entry name" value="Lipoprotein_NlpA"/>
</dbReference>
<evidence type="ECO:0000313" key="9">
    <source>
        <dbReference type="Proteomes" id="UP000450917"/>
    </source>
</evidence>
<comment type="similarity">
    <text evidence="2">Belongs to the NlpA lipoprotein family.</text>
</comment>
<dbReference type="AlphaFoldDB" id="A0A7X3CTS8"/>
<sequence>MKKTLLMVIIAIFLLMTACSTKETATGSNSNDKTIVFLATNYKLYQDTTRVLAAEVEKRGYKLDYKFISDSIQLNLAVKEGNADANYFQHQAYLDGFNAGNGTNLVAAFEAFYDWGGVFSKKHRSLKDIPDGGTIAIPVEPSNNGRTLVMLQDAGLLKLREGVSGVQVKVNDIVENPHNYKFKEIEYAMLPRSLDDVDAAFLHATVAADNGFDFDKDALAKERKEVLSPDIIATRPELVDSPKIKVLKEAYQSDAMKKAFLEAYGGKTVLVPGW</sequence>
<evidence type="ECO:0000256" key="4">
    <source>
        <dbReference type="ARBA" id="ARBA00023136"/>
    </source>
</evidence>
<evidence type="ECO:0000256" key="7">
    <source>
        <dbReference type="SAM" id="SignalP"/>
    </source>
</evidence>
<evidence type="ECO:0000256" key="2">
    <source>
        <dbReference type="ARBA" id="ARBA00008973"/>
    </source>
</evidence>
<evidence type="ECO:0000256" key="6">
    <source>
        <dbReference type="ARBA" id="ARBA00023288"/>
    </source>
</evidence>
<dbReference type="PROSITE" id="PS51257">
    <property type="entry name" value="PROKAR_LIPOPROTEIN"/>
    <property type="match status" value="1"/>
</dbReference>
<gene>
    <name evidence="8" type="ORF">GNP93_19090</name>
</gene>